<dbReference type="RefSeq" id="WP_076465775.1">
    <property type="nucleotide sequence ID" value="NZ_FTMN01000012.1"/>
</dbReference>
<dbReference type="CDD" id="cd00130">
    <property type="entry name" value="PAS"/>
    <property type="match status" value="1"/>
</dbReference>
<dbReference type="InterPro" id="IPR000014">
    <property type="entry name" value="PAS"/>
</dbReference>
<organism evidence="7 8">
    <name type="scientific">Marinobacterium stanieri</name>
    <dbReference type="NCBI Taxonomy" id="49186"/>
    <lineage>
        <taxon>Bacteria</taxon>
        <taxon>Pseudomonadati</taxon>
        <taxon>Pseudomonadota</taxon>
        <taxon>Gammaproteobacteria</taxon>
        <taxon>Oceanospirillales</taxon>
        <taxon>Oceanospirillaceae</taxon>
        <taxon>Marinobacterium</taxon>
    </lineage>
</organism>
<dbReference type="InterPro" id="IPR003661">
    <property type="entry name" value="HisK_dim/P_dom"/>
</dbReference>
<feature type="coiled-coil region" evidence="4">
    <location>
        <begin position="3"/>
        <end position="51"/>
    </location>
</feature>
<dbReference type="SUPFAM" id="SSF47384">
    <property type="entry name" value="Homodimeric domain of signal transducing histidine kinase"/>
    <property type="match status" value="1"/>
</dbReference>
<dbReference type="SUPFAM" id="SSF55874">
    <property type="entry name" value="ATPase domain of HSP90 chaperone/DNA topoisomerase II/histidine kinase"/>
    <property type="match status" value="1"/>
</dbReference>
<dbReference type="SMART" id="SM00388">
    <property type="entry name" value="HisKA"/>
    <property type="match status" value="1"/>
</dbReference>
<dbReference type="CDD" id="cd00075">
    <property type="entry name" value="HATPase"/>
    <property type="match status" value="1"/>
</dbReference>
<proteinExistence type="predicted"/>
<sequence>MSSPDTQARIAELEARVAELEHENESLQRTNESLQRNNEGIEFSKDRLQRLIDRMPGGVLVIGQNGQVTEHNPAAEALLGITLAGKTWLEVINACFAPRPDDGHEVSLKNGRRVSLSTQSLQGEPGQLVFLTDQTHTRTLQEQLHHYQRLSEMGRMMASLAHQVRTPLSAALLYASHLMAPQLDDDKRIRFAGKVKSRLTHLEQQVRDMLIFARGETKLEDRVDGRTLMARLEDLLDQPLTQYDADCDCINEAPEALIQCNLEALLGAVLSLVSNALQACGEGAELKLRLSQSADRLQIEVVDQGPGMDAETLKRAQEPFYTTRSHGTGLGLAIAQVMAKAHHGEFELSSTPGQGTRACFRLPLLKTDEGHP</sequence>
<dbReference type="PRINTS" id="PR00344">
    <property type="entry name" value="BCTRLSENSOR"/>
</dbReference>
<dbReference type="EC" id="2.7.13.3" evidence="2"/>
<dbReference type="eggNOG" id="COG5000">
    <property type="taxonomic scope" value="Bacteria"/>
</dbReference>
<evidence type="ECO:0000256" key="2">
    <source>
        <dbReference type="ARBA" id="ARBA00012438"/>
    </source>
</evidence>
<keyword evidence="7" id="KW-0418">Kinase</keyword>
<dbReference type="Gene3D" id="1.10.287.130">
    <property type="match status" value="1"/>
</dbReference>
<name>A0A1N6WZG4_9GAMM</name>
<evidence type="ECO:0000313" key="7">
    <source>
        <dbReference type="EMBL" id="SIQ95472.1"/>
    </source>
</evidence>
<evidence type="ECO:0000256" key="1">
    <source>
        <dbReference type="ARBA" id="ARBA00000085"/>
    </source>
</evidence>
<keyword evidence="7" id="KW-0808">Transferase</keyword>
<dbReference type="InterPro" id="IPR035965">
    <property type="entry name" value="PAS-like_dom_sf"/>
</dbReference>
<keyword evidence="8" id="KW-1185">Reference proteome</keyword>
<dbReference type="PROSITE" id="PS50109">
    <property type="entry name" value="HIS_KIN"/>
    <property type="match status" value="1"/>
</dbReference>
<dbReference type="InterPro" id="IPR003594">
    <property type="entry name" value="HATPase_dom"/>
</dbReference>
<dbReference type="SMART" id="SM00387">
    <property type="entry name" value="HATPase_c"/>
    <property type="match status" value="1"/>
</dbReference>
<dbReference type="AlphaFoldDB" id="A0A1N6WZG4"/>
<dbReference type="SUPFAM" id="SSF55785">
    <property type="entry name" value="PYP-like sensor domain (PAS domain)"/>
    <property type="match status" value="1"/>
</dbReference>
<dbReference type="Gene3D" id="3.30.565.10">
    <property type="entry name" value="Histidine kinase-like ATPase, C-terminal domain"/>
    <property type="match status" value="1"/>
</dbReference>
<dbReference type="InterPro" id="IPR004358">
    <property type="entry name" value="Sig_transdc_His_kin-like_C"/>
</dbReference>
<dbReference type="InterPro" id="IPR036097">
    <property type="entry name" value="HisK_dim/P_sf"/>
</dbReference>
<dbReference type="Gene3D" id="3.30.450.20">
    <property type="entry name" value="PAS domain"/>
    <property type="match status" value="1"/>
</dbReference>
<dbReference type="PANTHER" id="PTHR43065:SF29">
    <property type="entry name" value="SENSOR PROTEIN KINASE FLES"/>
    <property type="match status" value="1"/>
</dbReference>
<dbReference type="Proteomes" id="UP000186895">
    <property type="component" value="Unassembled WGS sequence"/>
</dbReference>
<evidence type="ECO:0000256" key="3">
    <source>
        <dbReference type="ARBA" id="ARBA00022553"/>
    </source>
</evidence>
<reference evidence="7 8" key="1">
    <citation type="submission" date="2017-01" db="EMBL/GenBank/DDBJ databases">
        <authorList>
            <person name="Mah S.A."/>
            <person name="Swanson W.J."/>
            <person name="Moy G.W."/>
            <person name="Vacquier V.D."/>
        </authorList>
    </citation>
    <scope>NUCLEOTIDE SEQUENCE [LARGE SCALE GENOMIC DNA]</scope>
    <source>
        <strain evidence="7 8">DSM 7027</strain>
    </source>
</reference>
<comment type="catalytic activity">
    <reaction evidence="1">
        <text>ATP + protein L-histidine = ADP + protein N-phospho-L-histidine.</text>
        <dbReference type="EC" id="2.7.13.3"/>
    </reaction>
</comment>
<feature type="domain" description="Histidine kinase" evidence="5">
    <location>
        <begin position="159"/>
        <end position="366"/>
    </location>
</feature>
<evidence type="ECO:0000313" key="8">
    <source>
        <dbReference type="Proteomes" id="UP000186895"/>
    </source>
</evidence>
<dbReference type="CDD" id="cd00082">
    <property type="entry name" value="HisKA"/>
    <property type="match status" value="1"/>
</dbReference>
<dbReference type="InterPro" id="IPR036890">
    <property type="entry name" value="HATPase_C_sf"/>
</dbReference>
<dbReference type="GO" id="GO:0000155">
    <property type="term" value="F:phosphorelay sensor kinase activity"/>
    <property type="evidence" value="ECO:0007669"/>
    <property type="project" value="InterPro"/>
</dbReference>
<keyword evidence="3" id="KW-0597">Phosphoprotein</keyword>
<accession>A0A1N6WZG4</accession>
<feature type="domain" description="PAS" evidence="6">
    <location>
        <begin position="44"/>
        <end position="82"/>
    </location>
</feature>
<dbReference type="PANTHER" id="PTHR43065">
    <property type="entry name" value="SENSOR HISTIDINE KINASE"/>
    <property type="match status" value="1"/>
</dbReference>
<evidence type="ECO:0000256" key="4">
    <source>
        <dbReference type="SAM" id="Coils"/>
    </source>
</evidence>
<keyword evidence="4" id="KW-0175">Coiled coil</keyword>
<dbReference type="EMBL" id="FTMN01000012">
    <property type="protein sequence ID" value="SIQ95472.1"/>
    <property type="molecule type" value="Genomic_DNA"/>
</dbReference>
<dbReference type="InterPro" id="IPR005467">
    <property type="entry name" value="His_kinase_dom"/>
</dbReference>
<protein>
    <recommendedName>
        <fullName evidence="2">histidine kinase</fullName>
        <ecNumber evidence="2">2.7.13.3</ecNumber>
    </recommendedName>
</protein>
<dbReference type="Pfam" id="PF02518">
    <property type="entry name" value="HATPase_c"/>
    <property type="match status" value="1"/>
</dbReference>
<evidence type="ECO:0000259" key="5">
    <source>
        <dbReference type="PROSITE" id="PS50109"/>
    </source>
</evidence>
<dbReference type="Pfam" id="PF13188">
    <property type="entry name" value="PAS_8"/>
    <property type="match status" value="1"/>
</dbReference>
<dbReference type="Pfam" id="PF00512">
    <property type="entry name" value="HisKA"/>
    <property type="match status" value="1"/>
</dbReference>
<evidence type="ECO:0000259" key="6">
    <source>
        <dbReference type="PROSITE" id="PS50112"/>
    </source>
</evidence>
<gene>
    <name evidence="7" type="ORF">SAMN05421647_11239</name>
</gene>
<dbReference type="SMART" id="SM00091">
    <property type="entry name" value="PAS"/>
    <property type="match status" value="1"/>
</dbReference>
<dbReference type="PROSITE" id="PS50112">
    <property type="entry name" value="PAS"/>
    <property type="match status" value="1"/>
</dbReference>
<dbReference type="STRING" id="49186.SAMN05421647_11239"/>